<evidence type="ECO:0000313" key="4">
    <source>
        <dbReference type="Proteomes" id="UP000176241"/>
    </source>
</evidence>
<dbReference type="EMBL" id="MHIC01000029">
    <property type="protein sequence ID" value="OGY44355.1"/>
    <property type="molecule type" value="Genomic_DNA"/>
</dbReference>
<dbReference type="Pfam" id="PF10648">
    <property type="entry name" value="Gmad2"/>
    <property type="match status" value="1"/>
</dbReference>
<dbReference type="InterPro" id="IPR018911">
    <property type="entry name" value="Gmad2_Ig-like_dom"/>
</dbReference>
<dbReference type="Pfam" id="PF10646">
    <property type="entry name" value="Germane"/>
    <property type="match status" value="1"/>
</dbReference>
<keyword evidence="1" id="KW-0472">Membrane</keyword>
<accession>A0A1G1XW93</accession>
<sequence>MKKIITFSIIIIVLVIAFVFFIRGSEDTWLCVDGEWVKHGSPSIPKPTTGCNLADSEINSFQDCIDAGNPVMESYPRQCRANGKTFTEDIGNELEKTDLIQVSNPRPNQTISSPLVITGQARGYWFFEASFPIKLLDENNNEIAIAIAQAQSDWMTENFVPFEATLEFVAEPNTSGWLVLEKDNPSGLPENADELRMPVIFGQSETTTIKVFFNNDKLDPEYSCNKVFPIERTIPKTQAVGQAALEQLLQGPTEQDKADGYFTSINQGVEIQSLTIQDGIAMVDFDQQIEFQVGGSCRVSAIRAQITETLKQFPTVNQVIIAVDGRTEDILQP</sequence>
<feature type="domain" description="GerMN" evidence="2">
    <location>
        <begin position="241"/>
        <end position="332"/>
    </location>
</feature>
<feature type="transmembrane region" description="Helical" evidence="1">
    <location>
        <begin position="5"/>
        <end position="22"/>
    </location>
</feature>
<name>A0A1G1XW93_9BACT</name>
<gene>
    <name evidence="3" type="ORF">A2731_00095</name>
</gene>
<evidence type="ECO:0000259" key="2">
    <source>
        <dbReference type="SMART" id="SM00909"/>
    </source>
</evidence>
<dbReference type="InterPro" id="IPR019606">
    <property type="entry name" value="GerMN"/>
</dbReference>
<proteinExistence type="predicted"/>
<dbReference type="AlphaFoldDB" id="A0A1G1XW93"/>
<evidence type="ECO:0000256" key="1">
    <source>
        <dbReference type="SAM" id="Phobius"/>
    </source>
</evidence>
<evidence type="ECO:0000313" key="3">
    <source>
        <dbReference type="EMBL" id="OGY44355.1"/>
    </source>
</evidence>
<comment type="caution">
    <text evidence="3">The sequence shown here is derived from an EMBL/GenBank/DDBJ whole genome shotgun (WGS) entry which is preliminary data.</text>
</comment>
<keyword evidence="1" id="KW-1133">Transmembrane helix</keyword>
<keyword evidence="1" id="KW-0812">Transmembrane</keyword>
<reference evidence="3 4" key="1">
    <citation type="journal article" date="2016" name="Nat. Commun.">
        <title>Thousands of microbial genomes shed light on interconnected biogeochemical processes in an aquifer system.</title>
        <authorList>
            <person name="Anantharaman K."/>
            <person name="Brown C.T."/>
            <person name="Hug L.A."/>
            <person name="Sharon I."/>
            <person name="Castelle C.J."/>
            <person name="Probst A.J."/>
            <person name="Thomas B.C."/>
            <person name="Singh A."/>
            <person name="Wilkins M.J."/>
            <person name="Karaoz U."/>
            <person name="Brodie E.L."/>
            <person name="Williams K.H."/>
            <person name="Hubbard S.S."/>
            <person name="Banfield J.F."/>
        </authorList>
    </citation>
    <scope>NUCLEOTIDE SEQUENCE [LARGE SCALE GENOMIC DNA]</scope>
</reference>
<organism evidence="3 4">
    <name type="scientific">Candidatus Buchananbacteria bacterium RIFCSPHIGHO2_01_FULL_39_8</name>
    <dbReference type="NCBI Taxonomy" id="1797533"/>
    <lineage>
        <taxon>Bacteria</taxon>
        <taxon>Candidatus Buchananiibacteriota</taxon>
    </lineage>
</organism>
<protein>
    <recommendedName>
        <fullName evidence="2">GerMN domain-containing protein</fullName>
    </recommendedName>
</protein>
<dbReference type="STRING" id="1797533.A2731_00095"/>
<dbReference type="Proteomes" id="UP000176241">
    <property type="component" value="Unassembled WGS sequence"/>
</dbReference>
<dbReference type="SMART" id="SM00909">
    <property type="entry name" value="Germane"/>
    <property type="match status" value="1"/>
</dbReference>